<dbReference type="PANTHER" id="PTHR46093">
    <property type="entry name" value="ACYL-COA-BINDING DOMAIN-CONTAINING PROTEIN 5"/>
    <property type="match status" value="1"/>
</dbReference>
<comment type="caution">
    <text evidence="5">The sequence shown here is derived from an EMBL/GenBank/DDBJ whole genome shotgun (WGS) entry which is preliminary data.</text>
</comment>
<feature type="compositionally biased region" description="Pro residues" evidence="4">
    <location>
        <begin position="23"/>
        <end position="33"/>
    </location>
</feature>
<feature type="coiled-coil region" evidence="3">
    <location>
        <begin position="978"/>
        <end position="1220"/>
    </location>
</feature>
<protein>
    <submittedName>
        <fullName evidence="5">Uncharacterized protein</fullName>
    </submittedName>
</protein>
<accession>A0A9W8ACF7</accession>
<sequence>MALFGKLKSSAAPQPPKKRPTMGLPPPGPPRQPVSPHGSFVGQPHRPAQPTSQAPPSPQGPLSGTGDPTGGPPRDKRLSAVALGRSPATQPIASSPLASPATRPVQGSSTGGSPTTHGPAGGVPCANVTWKGFKHPDHSMFPRSDFSVAFDGKDALLFGGRRNGQTFADLVQFNPRHLTFQTIDTSGTAPSPRIHHTAVFIGRAMLVFGGRLADGSYGDDRVYMFTMQHSRWFALQPDGEPFPGRQGHACSLYGHAMCVSFGVTPHGYAGEVALFDLRTVKQGGARWQMLIPDGGPSPPSRAFHSSVIIDHKLYVFGGCNSTGYLNDLWTFDLLARTWTMLSPGGDGPPPRASHSAFVIDGYIVVLGGQLSNKRMAKDTFAYHVASNTWHFASQTERSWTRRPSGRFLATRDRLFYLGGVIPDNETPHVVFTIVPCRPIQANDPVSPAHSSVSLPSAVDRRNQSQDYASMPLPTDSIDVSTTSVNSTFHSIPAELGDTPDSPILNAVVNGPQPPYQGGVTGQIPSPSSQSGSHQNLPHELKATALPHPQEHGPPSPVAVSPPGHYDRPPLAQRIHPTLGYPHGIEVSGERRGSHIGSEGSLPSPKDSDENISGTPVVRSRTTGTDRRSDKRLTIELRNRMSLVKSPSLDNASAISERIVSGLFASDPDLIVQRSDSVHSLNSDRRLSISTRSPFTVARSASDVSNTLLPLIVANGSGEFRGEGADESTSLRRGSDHAISLKRSLLRQQIQPVTPVEPLVIGPGHSAGDANPTQELVNDAWRAVDTVVHSSPHTRPAAGDDGHDGARASPTSSATHSFPMSSFSEQQIQAIGEDPIKAKLLQALVTLHRDAEATRATVTTLTQAAVERISEAERSRQNALQEALYLRTKWQAVEADRPELLQRAEAARGTHLERQLANLINDNNALRTQLREAHAQLELAHQRFNDAHRAQDEARSESSQIRQIYEAARAELTALAESHEGCTNDREAHVNELEELRAQVRTLTEEAEAAQHELGALRVSDRRTQAVVASTVEATNAANARVAALQDQLDRARGEVASLEAAQLSLQQELERQSAALQRATTRADEASEQRTAAETQLNSFRALATLVEESDMKEESIARLEEQLDRAQSRSRSLETELRSVRSQETAGIGSTNGRLSVAALQHRLRTMEARYLESQRDLGRTKHEWVTLRQSLHDADQKRAAAETQLQRKTTQLEDALTKVRAFMILLQESAREATGHRDTVAAPASDLVAQLAALTPHQPPVSVGPMLDIVAIRNVILNLNTSDDQARQSDYGHTQVPTTNSVMSTPERSGKSASHSSSSLLTPASTPVQ</sequence>
<evidence type="ECO:0000313" key="6">
    <source>
        <dbReference type="Proteomes" id="UP001150569"/>
    </source>
</evidence>
<feature type="region of interest" description="Disordered" evidence="4">
    <location>
        <begin position="1"/>
        <end position="123"/>
    </location>
</feature>
<gene>
    <name evidence="5" type="ORF">IWQ60_003669</name>
</gene>
<dbReference type="PANTHER" id="PTHR46093:SF18">
    <property type="entry name" value="FIBRONECTIN TYPE-III DOMAIN-CONTAINING PROTEIN"/>
    <property type="match status" value="1"/>
</dbReference>
<feature type="compositionally biased region" description="Low complexity" evidence="4">
    <location>
        <begin position="1314"/>
        <end position="1331"/>
    </location>
</feature>
<feature type="compositionally biased region" description="Low complexity" evidence="4">
    <location>
        <begin position="107"/>
        <end position="118"/>
    </location>
</feature>
<dbReference type="Proteomes" id="UP001150569">
    <property type="component" value="Unassembled WGS sequence"/>
</dbReference>
<evidence type="ECO:0000313" key="5">
    <source>
        <dbReference type="EMBL" id="KAJ1926589.1"/>
    </source>
</evidence>
<reference evidence="5" key="1">
    <citation type="submission" date="2022-07" db="EMBL/GenBank/DDBJ databases">
        <title>Phylogenomic reconstructions and comparative analyses of Kickxellomycotina fungi.</title>
        <authorList>
            <person name="Reynolds N.K."/>
            <person name="Stajich J.E."/>
            <person name="Barry K."/>
            <person name="Grigoriev I.V."/>
            <person name="Crous P."/>
            <person name="Smith M.E."/>
        </authorList>
    </citation>
    <scope>NUCLEOTIDE SEQUENCE</scope>
    <source>
        <strain evidence="5">RSA 861</strain>
    </source>
</reference>
<feature type="compositionally biased region" description="Polar residues" evidence="4">
    <location>
        <begin position="808"/>
        <end position="818"/>
    </location>
</feature>
<name>A0A9W8ACF7_9FUNG</name>
<dbReference type="InterPro" id="IPR015915">
    <property type="entry name" value="Kelch-typ_b-propeller"/>
</dbReference>
<dbReference type="EMBL" id="JANBPT010000161">
    <property type="protein sequence ID" value="KAJ1926589.1"/>
    <property type="molecule type" value="Genomic_DNA"/>
</dbReference>
<dbReference type="OrthoDB" id="45365at2759"/>
<proteinExistence type="predicted"/>
<feature type="coiled-coil region" evidence="3">
    <location>
        <begin position="908"/>
        <end position="942"/>
    </location>
</feature>
<evidence type="ECO:0000256" key="2">
    <source>
        <dbReference type="ARBA" id="ARBA00022737"/>
    </source>
</evidence>
<dbReference type="SUPFAM" id="SSF57997">
    <property type="entry name" value="Tropomyosin"/>
    <property type="match status" value="1"/>
</dbReference>
<evidence type="ECO:0000256" key="4">
    <source>
        <dbReference type="SAM" id="MobiDB-lite"/>
    </source>
</evidence>
<feature type="compositionally biased region" description="Polar residues" evidence="4">
    <location>
        <begin position="1293"/>
        <end position="1309"/>
    </location>
</feature>
<feature type="compositionally biased region" description="Low complexity" evidence="4">
    <location>
        <begin position="521"/>
        <end position="532"/>
    </location>
</feature>
<dbReference type="Gene3D" id="2.120.10.80">
    <property type="entry name" value="Kelch-type beta propeller"/>
    <property type="match status" value="2"/>
</dbReference>
<feature type="region of interest" description="Disordered" evidence="4">
    <location>
        <begin position="491"/>
        <end position="629"/>
    </location>
</feature>
<feature type="region of interest" description="Disordered" evidence="4">
    <location>
        <begin position="1287"/>
        <end position="1331"/>
    </location>
</feature>
<dbReference type="Pfam" id="PF24681">
    <property type="entry name" value="Kelch_KLHDC2_KLHL20_DRC7"/>
    <property type="match status" value="1"/>
</dbReference>
<feature type="compositionally biased region" description="Polar residues" evidence="4">
    <location>
        <begin position="87"/>
        <end position="97"/>
    </location>
</feature>
<feature type="region of interest" description="Disordered" evidence="4">
    <location>
        <begin position="790"/>
        <end position="818"/>
    </location>
</feature>
<dbReference type="SUPFAM" id="SSF117281">
    <property type="entry name" value="Kelch motif"/>
    <property type="match status" value="2"/>
</dbReference>
<keyword evidence="1" id="KW-0880">Kelch repeat</keyword>
<keyword evidence="6" id="KW-1185">Reference proteome</keyword>
<keyword evidence="2" id="KW-0677">Repeat</keyword>
<evidence type="ECO:0000256" key="3">
    <source>
        <dbReference type="SAM" id="Coils"/>
    </source>
</evidence>
<evidence type="ECO:0000256" key="1">
    <source>
        <dbReference type="ARBA" id="ARBA00022441"/>
    </source>
</evidence>
<keyword evidence="3" id="KW-0175">Coiled coil</keyword>
<organism evidence="5 6">
    <name type="scientific">Tieghemiomyces parasiticus</name>
    <dbReference type="NCBI Taxonomy" id="78921"/>
    <lineage>
        <taxon>Eukaryota</taxon>
        <taxon>Fungi</taxon>
        <taxon>Fungi incertae sedis</taxon>
        <taxon>Zoopagomycota</taxon>
        <taxon>Kickxellomycotina</taxon>
        <taxon>Dimargaritomycetes</taxon>
        <taxon>Dimargaritales</taxon>
        <taxon>Dimargaritaceae</taxon>
        <taxon>Tieghemiomyces</taxon>
    </lineage>
</organism>